<organism evidence="2 3">
    <name type="scientific">Actinomyces johnsonii</name>
    <dbReference type="NCBI Taxonomy" id="544581"/>
    <lineage>
        <taxon>Bacteria</taxon>
        <taxon>Bacillati</taxon>
        <taxon>Actinomycetota</taxon>
        <taxon>Actinomycetes</taxon>
        <taxon>Actinomycetales</taxon>
        <taxon>Actinomycetaceae</taxon>
        <taxon>Actinomyces</taxon>
    </lineage>
</organism>
<reference evidence="2 3" key="1">
    <citation type="submission" date="2019-06" db="EMBL/GenBank/DDBJ databases">
        <title>Draft genome sequence of Actinomyces johnsonii CCUG 34287T.</title>
        <authorList>
            <person name="Salva-Serra F."/>
            <person name="Cardew S."/>
            <person name="Moore E."/>
        </authorList>
    </citation>
    <scope>NUCLEOTIDE SEQUENCE [LARGE SCALE GENOMIC DNA]</scope>
    <source>
        <strain evidence="2 3">CCUG 34287</strain>
    </source>
</reference>
<comment type="caution">
    <text evidence="2">The sequence shown here is derived from an EMBL/GenBank/DDBJ whole genome shotgun (WGS) entry which is preliminary data.</text>
</comment>
<feature type="compositionally biased region" description="Low complexity" evidence="1">
    <location>
        <begin position="21"/>
        <end position="44"/>
    </location>
</feature>
<evidence type="ECO:0000256" key="1">
    <source>
        <dbReference type="SAM" id="MobiDB-lite"/>
    </source>
</evidence>
<sequence>MFTDPCAARTHGLRAPRAPHDQNQNQNQGQGQGQSDQSDQNQNQDQEKNQGQGQGRDRGQDSSSTASAGAAGGAGAAGEDDGGDGDAAAGSTGTGAGGGSGGVVGVGPVLEWWDSMKVLMEQVGSAAARGARQQLTQQAQQSMPKAIHIPFSPHEEVPPDPKQEASLNRKVEEKALKLFRRREGGKNDLLTLPRDRRPSAGEVRMFHELEGALRRASFRERDKAKVAFDRPPGRMSGRDMVQRRAQIQMGQVPTARPWRRQVYAHTPSPTIHTLIITNAGREMGWVRRPIEGIVWAVARAVGALGGRADALTAGGGALTEAGRIPNRVPQVRTEGYTGNLRLALRLGVDHLGLTTAKGVRSIFIITDGWDKYSPYDHSAISRDLRGLLEAGIHITWITFHPQGGQDHQAPPPTDLDWLPQGVARMPITGQHHVARDLAAAIGGTLTHHTTNHPTPRPGSWGE</sequence>
<evidence type="ECO:0008006" key="4">
    <source>
        <dbReference type="Google" id="ProtNLM"/>
    </source>
</evidence>
<gene>
    <name evidence="2" type="ORF">FK256_14095</name>
</gene>
<feature type="compositionally biased region" description="Gly residues" evidence="1">
    <location>
        <begin position="92"/>
        <end position="102"/>
    </location>
</feature>
<protein>
    <recommendedName>
        <fullName evidence="4">VWA domain-containing protein</fullName>
    </recommendedName>
</protein>
<dbReference type="Proteomes" id="UP000319010">
    <property type="component" value="Unassembled WGS sequence"/>
</dbReference>
<dbReference type="AlphaFoldDB" id="A0A507ZY23"/>
<evidence type="ECO:0000313" key="3">
    <source>
        <dbReference type="Proteomes" id="UP000319010"/>
    </source>
</evidence>
<feature type="region of interest" description="Disordered" evidence="1">
    <location>
        <begin position="1"/>
        <end position="102"/>
    </location>
</feature>
<evidence type="ECO:0000313" key="2">
    <source>
        <dbReference type="EMBL" id="TQD41134.1"/>
    </source>
</evidence>
<dbReference type="EMBL" id="VICB01000035">
    <property type="protein sequence ID" value="TQD41134.1"/>
    <property type="molecule type" value="Genomic_DNA"/>
</dbReference>
<name>A0A507ZY23_9ACTO</name>
<proteinExistence type="predicted"/>
<accession>A0A507ZY23</accession>